<evidence type="ECO:0000256" key="13">
    <source>
        <dbReference type="RuleBase" id="RU362096"/>
    </source>
</evidence>
<protein>
    <recommendedName>
        <fullName evidence="13">Tyrosine-protein kinase</fullName>
        <ecNumber evidence="13">2.7.10.2</ecNumber>
    </recommendedName>
</protein>
<dbReference type="SUPFAM" id="SSF56112">
    <property type="entry name" value="Protein kinase-like (PK-like)"/>
    <property type="match status" value="1"/>
</dbReference>
<dbReference type="InterPro" id="IPR036028">
    <property type="entry name" value="SH3-like_dom_sf"/>
</dbReference>
<dbReference type="InterPro" id="IPR001452">
    <property type="entry name" value="SH3_domain"/>
</dbReference>
<feature type="domain" description="SH2" evidence="15">
    <location>
        <begin position="118"/>
        <end position="218"/>
    </location>
</feature>
<dbReference type="InterPro" id="IPR008266">
    <property type="entry name" value="Tyr_kinase_AS"/>
</dbReference>
<feature type="compositionally biased region" description="Low complexity" evidence="14">
    <location>
        <begin position="32"/>
        <end position="48"/>
    </location>
</feature>
<dbReference type="FunFam" id="1.10.510.10:FF:000399">
    <property type="entry name" value="Tyrosine-protein kinase"/>
    <property type="match status" value="1"/>
</dbReference>
<feature type="compositionally biased region" description="Basic residues" evidence="14">
    <location>
        <begin position="1"/>
        <end position="13"/>
    </location>
</feature>
<feature type="binding site" evidence="12">
    <location>
        <position position="265"/>
    </location>
    <ligand>
        <name>ATP</name>
        <dbReference type="ChEBI" id="CHEBI:30616"/>
    </ligand>
</feature>
<organism evidence="18 19">
    <name type="scientific">Batillaria attramentaria</name>
    <dbReference type="NCBI Taxonomy" id="370345"/>
    <lineage>
        <taxon>Eukaryota</taxon>
        <taxon>Metazoa</taxon>
        <taxon>Spiralia</taxon>
        <taxon>Lophotrochozoa</taxon>
        <taxon>Mollusca</taxon>
        <taxon>Gastropoda</taxon>
        <taxon>Caenogastropoda</taxon>
        <taxon>Sorbeoconcha</taxon>
        <taxon>Cerithioidea</taxon>
        <taxon>Batillariidae</taxon>
        <taxon>Batillaria</taxon>
    </lineage>
</organism>
<feature type="compositionally biased region" description="Pro residues" evidence="14">
    <location>
        <begin position="49"/>
        <end position="58"/>
    </location>
</feature>
<evidence type="ECO:0000256" key="2">
    <source>
        <dbReference type="ARBA" id="ARBA00022553"/>
    </source>
</evidence>
<feature type="region of interest" description="Disordered" evidence="14">
    <location>
        <begin position="1"/>
        <end position="61"/>
    </location>
</feature>
<dbReference type="PANTHER" id="PTHR24418">
    <property type="entry name" value="TYROSINE-PROTEIN KINASE"/>
    <property type="match status" value="1"/>
</dbReference>
<dbReference type="PROSITE" id="PS00107">
    <property type="entry name" value="PROTEIN_KINASE_ATP"/>
    <property type="match status" value="1"/>
</dbReference>
<evidence type="ECO:0000256" key="7">
    <source>
        <dbReference type="ARBA" id="ARBA00022999"/>
    </source>
</evidence>
<dbReference type="SUPFAM" id="SSF50044">
    <property type="entry name" value="SH3-domain"/>
    <property type="match status" value="1"/>
</dbReference>
<feature type="domain" description="Protein kinase" evidence="17">
    <location>
        <begin position="237"/>
        <end position="487"/>
    </location>
</feature>
<evidence type="ECO:0000256" key="5">
    <source>
        <dbReference type="ARBA" id="ARBA00022777"/>
    </source>
</evidence>
<evidence type="ECO:0000256" key="10">
    <source>
        <dbReference type="PROSITE-ProRule" id="PRU00191"/>
    </source>
</evidence>
<dbReference type="Proteomes" id="UP001519460">
    <property type="component" value="Unassembled WGS sequence"/>
</dbReference>
<evidence type="ECO:0000256" key="3">
    <source>
        <dbReference type="ARBA" id="ARBA00022679"/>
    </source>
</evidence>
<evidence type="ECO:0000313" key="19">
    <source>
        <dbReference type="Proteomes" id="UP001519460"/>
    </source>
</evidence>
<comment type="similarity">
    <text evidence="13">Belongs to the protein kinase superfamily. Tyr protein kinase family.</text>
</comment>
<evidence type="ECO:0000259" key="15">
    <source>
        <dbReference type="PROSITE" id="PS50001"/>
    </source>
</evidence>
<keyword evidence="6 12" id="KW-0067">ATP-binding</keyword>
<evidence type="ECO:0000256" key="11">
    <source>
        <dbReference type="PROSITE-ProRule" id="PRU00192"/>
    </source>
</evidence>
<dbReference type="PROSITE" id="PS00109">
    <property type="entry name" value="PROTEIN_KINASE_TYR"/>
    <property type="match status" value="1"/>
</dbReference>
<evidence type="ECO:0000256" key="12">
    <source>
        <dbReference type="PROSITE-ProRule" id="PRU10141"/>
    </source>
</evidence>
<keyword evidence="8 13" id="KW-0829">Tyrosine-protein kinase</keyword>
<dbReference type="InterPro" id="IPR050198">
    <property type="entry name" value="Non-receptor_tyrosine_kinases"/>
</dbReference>
<accession>A0ABD0KXI8</accession>
<keyword evidence="2" id="KW-0597">Phosphoprotein</keyword>
<dbReference type="CDD" id="cd11845">
    <property type="entry name" value="SH3_Src_like"/>
    <property type="match status" value="1"/>
</dbReference>
<dbReference type="EC" id="2.7.10.2" evidence="13"/>
<evidence type="ECO:0000259" key="17">
    <source>
        <dbReference type="PROSITE" id="PS50011"/>
    </source>
</evidence>
<comment type="caution">
    <text evidence="18">The sequence shown here is derived from an EMBL/GenBank/DDBJ whole genome shotgun (WGS) entry which is preliminary data.</text>
</comment>
<keyword evidence="3 13" id="KW-0808">Transferase</keyword>
<dbReference type="PROSITE" id="PS50011">
    <property type="entry name" value="PROTEIN_KINASE_DOM"/>
    <property type="match status" value="1"/>
</dbReference>
<dbReference type="PRINTS" id="PR00401">
    <property type="entry name" value="SH2DOMAIN"/>
</dbReference>
<proteinExistence type="inferred from homology"/>
<dbReference type="GO" id="GO:0004715">
    <property type="term" value="F:non-membrane spanning protein tyrosine kinase activity"/>
    <property type="evidence" value="ECO:0007669"/>
    <property type="project" value="UniProtKB-EC"/>
</dbReference>
<evidence type="ECO:0000256" key="1">
    <source>
        <dbReference type="ARBA" id="ARBA00022443"/>
    </source>
</evidence>
<comment type="catalytic activity">
    <reaction evidence="9 13">
        <text>L-tyrosyl-[protein] + ATP = O-phospho-L-tyrosyl-[protein] + ADP + H(+)</text>
        <dbReference type="Rhea" id="RHEA:10596"/>
        <dbReference type="Rhea" id="RHEA-COMP:10136"/>
        <dbReference type="Rhea" id="RHEA-COMP:20101"/>
        <dbReference type="ChEBI" id="CHEBI:15378"/>
        <dbReference type="ChEBI" id="CHEBI:30616"/>
        <dbReference type="ChEBI" id="CHEBI:46858"/>
        <dbReference type="ChEBI" id="CHEBI:61978"/>
        <dbReference type="ChEBI" id="CHEBI:456216"/>
        <dbReference type="EC" id="2.7.10.2"/>
    </reaction>
</comment>
<dbReference type="PROSITE" id="PS50002">
    <property type="entry name" value="SH3"/>
    <property type="match status" value="1"/>
</dbReference>
<dbReference type="FunFam" id="3.30.200.20:FF:000053">
    <property type="entry name" value="Tyrosine-protein kinase"/>
    <property type="match status" value="1"/>
</dbReference>
<evidence type="ECO:0000259" key="16">
    <source>
        <dbReference type="PROSITE" id="PS50002"/>
    </source>
</evidence>
<dbReference type="Pfam" id="PF00018">
    <property type="entry name" value="SH3_1"/>
    <property type="match status" value="1"/>
</dbReference>
<dbReference type="EMBL" id="JACVVK020000108">
    <property type="protein sequence ID" value="KAK7491954.1"/>
    <property type="molecule type" value="Genomic_DNA"/>
</dbReference>
<dbReference type="PROSITE" id="PS50001">
    <property type="entry name" value="SH2"/>
    <property type="match status" value="1"/>
</dbReference>
<dbReference type="SMART" id="SM00252">
    <property type="entry name" value="SH2"/>
    <property type="match status" value="1"/>
</dbReference>
<dbReference type="InterPro" id="IPR001245">
    <property type="entry name" value="Ser-Thr/Tyr_kinase_cat_dom"/>
</dbReference>
<dbReference type="PRINTS" id="PR00109">
    <property type="entry name" value="TYRKINASE"/>
</dbReference>
<keyword evidence="19" id="KW-1185">Reference proteome</keyword>
<evidence type="ECO:0000313" key="18">
    <source>
        <dbReference type="EMBL" id="KAK7491954.1"/>
    </source>
</evidence>
<evidence type="ECO:0000256" key="8">
    <source>
        <dbReference type="ARBA" id="ARBA00023137"/>
    </source>
</evidence>
<dbReference type="Pfam" id="PF00017">
    <property type="entry name" value="SH2"/>
    <property type="match status" value="1"/>
</dbReference>
<evidence type="ECO:0000256" key="9">
    <source>
        <dbReference type="ARBA" id="ARBA00051245"/>
    </source>
</evidence>
<dbReference type="Gene3D" id="3.30.200.20">
    <property type="entry name" value="Phosphorylase Kinase, domain 1"/>
    <property type="match status" value="1"/>
</dbReference>
<evidence type="ECO:0000256" key="14">
    <source>
        <dbReference type="SAM" id="MobiDB-lite"/>
    </source>
</evidence>
<dbReference type="Pfam" id="PF07714">
    <property type="entry name" value="PK_Tyr_Ser-Thr"/>
    <property type="match status" value="1"/>
</dbReference>
<dbReference type="InterPro" id="IPR000719">
    <property type="entry name" value="Prot_kinase_dom"/>
</dbReference>
<dbReference type="InterPro" id="IPR011009">
    <property type="entry name" value="Kinase-like_dom_sf"/>
</dbReference>
<dbReference type="Gene3D" id="3.30.505.10">
    <property type="entry name" value="SH2 domain"/>
    <property type="match status" value="1"/>
</dbReference>
<sequence length="505" mass="57212">MGNAFKKGKKSRLPKPTERQNSESPAGNPDWVVVSPEQVEVQPSSPQRELPPIPPPEVPTAVSEDDISFVKGDLLKVDPASQTQDWWIATHLKTGQKGYIPSNYVCKNDNSLEAQDWWLDVDAKDGRKESEIVLMLPGNCAGTFLVRRCSDKSVSAVLSVRYDNQQTGDPAVAHYKLKKMDDGGVYFSPKRKFKTVFELLHHYSRHADGLATRLTVPCPRIQPVEGFQKLEMEREAVTLNVKLGEGCFGEVWKAKLQKRVDVAVKTLKPGKMRPDEFLAEARVMHELRHKKLVRLLAVCSRDEPIYIVTEFMANGALLDFLKKDDGRLVKFTIMIKMAAQIADGMAYLEAKNYIHRDLRAANILVGQHHDVKVADFGLARILDEGIYGADKDSKFPIKWTAPEALDKQQFSVKSDVWSFGVLLYELITRGKIPYPGMSNKEVLREIPKGYRMPQPVGCPDGYYEIMTQCWLDEPCRRPTFEYLHSFFDDFAVSTQEKYGEADQAR</sequence>
<dbReference type="InterPro" id="IPR017441">
    <property type="entry name" value="Protein_kinase_ATP_BS"/>
</dbReference>
<dbReference type="InterPro" id="IPR036860">
    <property type="entry name" value="SH2_dom_sf"/>
</dbReference>
<dbReference type="Gene3D" id="1.10.510.10">
    <property type="entry name" value="Transferase(Phosphotransferase) domain 1"/>
    <property type="match status" value="1"/>
</dbReference>
<name>A0ABD0KXI8_9CAEN</name>
<keyword evidence="4 12" id="KW-0547">Nucleotide-binding</keyword>
<keyword evidence="1 11" id="KW-0728">SH3 domain</keyword>
<gene>
    <name evidence="18" type="ORF">BaRGS_00016800</name>
</gene>
<evidence type="ECO:0000256" key="4">
    <source>
        <dbReference type="ARBA" id="ARBA00022741"/>
    </source>
</evidence>
<dbReference type="SUPFAM" id="SSF55550">
    <property type="entry name" value="SH2 domain"/>
    <property type="match status" value="1"/>
</dbReference>
<evidence type="ECO:0000256" key="6">
    <source>
        <dbReference type="ARBA" id="ARBA00022840"/>
    </source>
</evidence>
<dbReference type="GO" id="GO:0005524">
    <property type="term" value="F:ATP binding"/>
    <property type="evidence" value="ECO:0007669"/>
    <property type="project" value="UniProtKB-UniRule"/>
</dbReference>
<keyword evidence="5 13" id="KW-0418">Kinase</keyword>
<dbReference type="SMART" id="SM00326">
    <property type="entry name" value="SH3"/>
    <property type="match status" value="1"/>
</dbReference>
<reference evidence="18 19" key="1">
    <citation type="journal article" date="2023" name="Sci. Data">
        <title>Genome assembly of the Korean intertidal mud-creeper Batillaria attramentaria.</title>
        <authorList>
            <person name="Patra A.K."/>
            <person name="Ho P.T."/>
            <person name="Jun S."/>
            <person name="Lee S.J."/>
            <person name="Kim Y."/>
            <person name="Won Y.J."/>
        </authorList>
    </citation>
    <scope>NUCLEOTIDE SEQUENCE [LARGE SCALE GENOMIC DNA]</scope>
    <source>
        <strain evidence="18">Wonlab-2016</strain>
    </source>
</reference>
<feature type="domain" description="SH3" evidence="16">
    <location>
        <begin position="36"/>
        <end position="110"/>
    </location>
</feature>
<dbReference type="SMART" id="SM00219">
    <property type="entry name" value="TyrKc"/>
    <property type="match status" value="1"/>
</dbReference>
<dbReference type="AlphaFoldDB" id="A0ABD0KXI8"/>
<dbReference type="InterPro" id="IPR020635">
    <property type="entry name" value="Tyr_kinase_cat_dom"/>
</dbReference>
<dbReference type="InterPro" id="IPR000980">
    <property type="entry name" value="SH2"/>
</dbReference>
<dbReference type="Gene3D" id="2.30.30.40">
    <property type="entry name" value="SH3 Domains"/>
    <property type="match status" value="1"/>
</dbReference>
<keyword evidence="7 10" id="KW-0727">SH2 domain</keyword>